<gene>
    <name evidence="1" type="ORF">ACAT0790_LOCUS11706</name>
</gene>
<proteinExistence type="predicted"/>
<reference evidence="1" key="1">
    <citation type="submission" date="2021-01" db="EMBL/GenBank/DDBJ databases">
        <authorList>
            <person name="Corre E."/>
            <person name="Pelletier E."/>
            <person name="Niang G."/>
            <person name="Scheremetjew M."/>
            <person name="Finn R."/>
            <person name="Kale V."/>
            <person name="Holt S."/>
            <person name="Cochrane G."/>
            <person name="Meng A."/>
            <person name="Brown T."/>
            <person name="Cohen L."/>
        </authorList>
    </citation>
    <scope>NUCLEOTIDE SEQUENCE</scope>
    <source>
        <strain evidence="1">OF101</strain>
    </source>
</reference>
<protein>
    <submittedName>
        <fullName evidence="1">Uncharacterized protein</fullName>
    </submittedName>
</protein>
<dbReference type="AlphaFoldDB" id="A0A7S1LP41"/>
<evidence type="ECO:0000313" key="1">
    <source>
        <dbReference type="EMBL" id="CAD9109614.1"/>
    </source>
</evidence>
<name>A0A7S1LP41_ALECA</name>
<organism evidence="1">
    <name type="scientific">Alexandrium catenella</name>
    <name type="common">Red tide dinoflagellate</name>
    <name type="synonym">Gonyaulax catenella</name>
    <dbReference type="NCBI Taxonomy" id="2925"/>
    <lineage>
        <taxon>Eukaryota</taxon>
        <taxon>Sar</taxon>
        <taxon>Alveolata</taxon>
        <taxon>Dinophyceae</taxon>
        <taxon>Gonyaulacales</taxon>
        <taxon>Pyrocystaceae</taxon>
        <taxon>Alexandrium</taxon>
    </lineage>
</organism>
<accession>A0A7S1LP41</accession>
<dbReference type="EMBL" id="HBGE01019521">
    <property type="protein sequence ID" value="CAD9109614.1"/>
    <property type="molecule type" value="Transcribed_RNA"/>
</dbReference>
<sequence>MQRSPELARAVVAMAESREEVVQRLVGLDDAFEYRIILKRTGRDSDFWSVHGQHMQVIVFLQGSFAVKTPQEMCVGGAHNCLSHLLNIFHLHGFCLEGAPVSDVLAQESSPIRSMQLSMKLRVPRSFALLHPSAL</sequence>